<keyword evidence="4 8" id="KW-0812">Transmembrane</keyword>
<keyword evidence="5 8" id="KW-1133">Transmembrane helix</keyword>
<evidence type="ECO:0000256" key="1">
    <source>
        <dbReference type="ARBA" id="ARBA00004141"/>
    </source>
</evidence>
<evidence type="ECO:0000256" key="7">
    <source>
        <dbReference type="SAM" id="MobiDB-lite"/>
    </source>
</evidence>
<dbReference type="InterPro" id="IPR020846">
    <property type="entry name" value="MFS_dom"/>
</dbReference>
<evidence type="ECO:0000256" key="4">
    <source>
        <dbReference type="ARBA" id="ARBA00022692"/>
    </source>
</evidence>
<comment type="subcellular location">
    <subcellularLocation>
        <location evidence="1">Membrane</location>
        <topology evidence="1">Multi-pass membrane protein</topology>
    </subcellularLocation>
</comment>
<feature type="domain" description="Major facilitator superfamily (MFS) profile" evidence="9">
    <location>
        <begin position="53"/>
        <end position="546"/>
    </location>
</feature>
<keyword evidence="3" id="KW-0813">Transport</keyword>
<reference evidence="10 11" key="1">
    <citation type="submission" date="2023-01" db="EMBL/GenBank/DDBJ databases">
        <title>Analysis of 21 Apiospora genomes using comparative genomics revels a genus with tremendous synthesis potential of carbohydrate active enzymes and secondary metabolites.</title>
        <authorList>
            <person name="Sorensen T."/>
        </authorList>
    </citation>
    <scope>NUCLEOTIDE SEQUENCE [LARGE SCALE GENOMIC DNA]</scope>
    <source>
        <strain evidence="10 11">CBS 20057</strain>
    </source>
</reference>
<feature type="transmembrane region" description="Helical" evidence="8">
    <location>
        <begin position="50"/>
        <end position="67"/>
    </location>
</feature>
<protein>
    <recommendedName>
        <fullName evidence="9">Major facilitator superfamily (MFS) profile domain-containing protein</fullName>
    </recommendedName>
</protein>
<dbReference type="PANTHER" id="PTHR23501:SF12">
    <property type="entry name" value="MAJOR FACILITATOR SUPERFAMILY (MFS) PROFILE DOMAIN-CONTAINING PROTEIN-RELATED"/>
    <property type="match status" value="1"/>
</dbReference>
<dbReference type="Gene3D" id="1.20.1250.20">
    <property type="entry name" value="MFS general substrate transporter like domains"/>
    <property type="match status" value="2"/>
</dbReference>
<dbReference type="EMBL" id="JAQQWI010000003">
    <property type="protein sequence ID" value="KAK8037111.1"/>
    <property type="molecule type" value="Genomic_DNA"/>
</dbReference>
<dbReference type="Pfam" id="PF07690">
    <property type="entry name" value="MFS_1"/>
    <property type="match status" value="1"/>
</dbReference>
<dbReference type="InterPro" id="IPR011701">
    <property type="entry name" value="MFS"/>
</dbReference>
<accession>A0ABR1SS07</accession>
<evidence type="ECO:0000259" key="9">
    <source>
        <dbReference type="PROSITE" id="PS50850"/>
    </source>
</evidence>
<feature type="compositionally biased region" description="Basic and acidic residues" evidence="7">
    <location>
        <begin position="24"/>
        <end position="37"/>
    </location>
</feature>
<feature type="region of interest" description="Disordered" evidence="7">
    <location>
        <begin position="1"/>
        <end position="37"/>
    </location>
</feature>
<feature type="transmembrane region" description="Helical" evidence="8">
    <location>
        <begin position="174"/>
        <end position="194"/>
    </location>
</feature>
<feature type="transmembrane region" description="Helical" evidence="8">
    <location>
        <begin position="358"/>
        <end position="376"/>
    </location>
</feature>
<feature type="transmembrane region" description="Helical" evidence="8">
    <location>
        <begin position="446"/>
        <end position="469"/>
    </location>
</feature>
<feature type="transmembrane region" description="Helical" evidence="8">
    <location>
        <begin position="117"/>
        <end position="136"/>
    </location>
</feature>
<feature type="transmembrane region" description="Helical" evidence="8">
    <location>
        <begin position="383"/>
        <end position="403"/>
    </location>
</feature>
<organism evidence="10 11">
    <name type="scientific">Apiospora marii</name>
    <dbReference type="NCBI Taxonomy" id="335849"/>
    <lineage>
        <taxon>Eukaryota</taxon>
        <taxon>Fungi</taxon>
        <taxon>Dikarya</taxon>
        <taxon>Ascomycota</taxon>
        <taxon>Pezizomycotina</taxon>
        <taxon>Sordariomycetes</taxon>
        <taxon>Xylariomycetidae</taxon>
        <taxon>Amphisphaeriales</taxon>
        <taxon>Apiosporaceae</taxon>
        <taxon>Apiospora</taxon>
    </lineage>
</organism>
<sequence>MSPTTDDEANDVHGASMPGTAELHGGEKVDQNHDDAAADRPKRTITGFKWFFAYASLLSTVLLFALDNTIVADLQPAIVEDFKSPENLAWIGVSFMLGNATILPLGKAFGVFNMKLLFIVNILLFEIGSAICGAAPNMNALIIGRVIAGVGGCGIYVGGLTFVSVLTTDHERPLYLAGIMAIWGIGCVLGPVVGGSFAESRATWRWGFYINLPIAAVFAPAYIWCLPSIDAMKGKSLMEKLKTQDWIAILIFLAGCTCFAMGINFGGTEYEWSSGSEIALLVMIFVLLVAFILVTIYHPGVPVENRLLPIQVLTRLEIFIVPFQATLVAGGMFISIYYTPILFQFTRGDGALDGGVRILPLICMIVFFCLLSGALLPKLGYYMPWYVVGNSLILVGAALMLTINADTPTPNIYGYTVLIGIGVGCYQSSGVAVMSSIVPQSDVNNAVSIMTIAQVLGILAALSTSGAIFQNLVLEKLTTALPNTPKEDILLLTSGTSGNLFKSLPPDTKSNVIQQITIAIRYTFGYVVGTAALGLVLSFFLGVCYRKKLYGAGGAIAA</sequence>
<feature type="transmembrane region" description="Helical" evidence="8">
    <location>
        <begin position="318"/>
        <end position="338"/>
    </location>
</feature>
<evidence type="ECO:0000313" key="10">
    <source>
        <dbReference type="EMBL" id="KAK8037111.1"/>
    </source>
</evidence>
<feature type="transmembrane region" description="Helical" evidence="8">
    <location>
        <begin position="246"/>
        <end position="266"/>
    </location>
</feature>
<proteinExistence type="inferred from homology"/>
<feature type="transmembrane region" description="Helical" evidence="8">
    <location>
        <begin position="415"/>
        <end position="434"/>
    </location>
</feature>
<comment type="caution">
    <text evidence="10">The sequence shown here is derived from an EMBL/GenBank/DDBJ whole genome shotgun (WGS) entry which is preliminary data.</text>
</comment>
<dbReference type="PROSITE" id="PS50850">
    <property type="entry name" value="MFS"/>
    <property type="match status" value="1"/>
</dbReference>
<keyword evidence="6 8" id="KW-0472">Membrane</keyword>
<feature type="transmembrane region" description="Helical" evidence="8">
    <location>
        <begin position="524"/>
        <end position="545"/>
    </location>
</feature>
<evidence type="ECO:0000256" key="3">
    <source>
        <dbReference type="ARBA" id="ARBA00022448"/>
    </source>
</evidence>
<dbReference type="PANTHER" id="PTHR23501">
    <property type="entry name" value="MAJOR FACILITATOR SUPERFAMILY"/>
    <property type="match status" value="1"/>
</dbReference>
<evidence type="ECO:0000256" key="6">
    <source>
        <dbReference type="ARBA" id="ARBA00023136"/>
    </source>
</evidence>
<evidence type="ECO:0000256" key="5">
    <source>
        <dbReference type="ARBA" id="ARBA00022989"/>
    </source>
</evidence>
<evidence type="ECO:0000256" key="8">
    <source>
        <dbReference type="SAM" id="Phobius"/>
    </source>
</evidence>
<evidence type="ECO:0000256" key="2">
    <source>
        <dbReference type="ARBA" id="ARBA00007520"/>
    </source>
</evidence>
<feature type="transmembrane region" description="Helical" evidence="8">
    <location>
        <begin position="278"/>
        <end position="297"/>
    </location>
</feature>
<name>A0ABR1SS07_9PEZI</name>
<dbReference type="Proteomes" id="UP001396898">
    <property type="component" value="Unassembled WGS sequence"/>
</dbReference>
<gene>
    <name evidence="10" type="ORF">PG991_001425</name>
</gene>
<feature type="transmembrane region" description="Helical" evidence="8">
    <location>
        <begin position="142"/>
        <end position="167"/>
    </location>
</feature>
<dbReference type="SUPFAM" id="SSF103473">
    <property type="entry name" value="MFS general substrate transporter"/>
    <property type="match status" value="1"/>
</dbReference>
<feature type="transmembrane region" description="Helical" evidence="8">
    <location>
        <begin position="87"/>
        <end position="105"/>
    </location>
</feature>
<keyword evidence="11" id="KW-1185">Reference proteome</keyword>
<comment type="similarity">
    <text evidence="2">Belongs to the major facilitator superfamily. TCR/Tet family.</text>
</comment>
<feature type="transmembrane region" description="Helical" evidence="8">
    <location>
        <begin position="206"/>
        <end position="225"/>
    </location>
</feature>
<evidence type="ECO:0000313" key="11">
    <source>
        <dbReference type="Proteomes" id="UP001396898"/>
    </source>
</evidence>
<dbReference type="InterPro" id="IPR036259">
    <property type="entry name" value="MFS_trans_sf"/>
</dbReference>